<keyword evidence="2" id="KW-0328">Glycosyltransferase</keyword>
<keyword evidence="5" id="KW-0448">Lipopolysaccharide biosynthesis</keyword>
<keyword evidence="3 9" id="KW-0808">Transferase</keyword>
<evidence type="ECO:0000256" key="5">
    <source>
        <dbReference type="ARBA" id="ARBA00022985"/>
    </source>
</evidence>
<dbReference type="Gene3D" id="3.90.550.10">
    <property type="entry name" value="Spore Coat Polysaccharide Biosynthesis Protein SpsA, Chain A"/>
    <property type="match status" value="1"/>
</dbReference>
<reference evidence="9 10" key="1">
    <citation type="submission" date="2018-08" db="EMBL/GenBank/DDBJ databases">
        <title>Fulvimarina sp. 85, whole genome shotgun sequence.</title>
        <authorList>
            <person name="Tuo L."/>
        </authorList>
    </citation>
    <scope>NUCLEOTIDE SEQUENCE [LARGE SCALE GENOMIC DNA]</scope>
    <source>
        <strain evidence="9 10">85</strain>
    </source>
</reference>
<dbReference type="GO" id="GO:0005886">
    <property type="term" value="C:plasma membrane"/>
    <property type="evidence" value="ECO:0007669"/>
    <property type="project" value="TreeGrafter"/>
</dbReference>
<evidence type="ECO:0000256" key="2">
    <source>
        <dbReference type="ARBA" id="ARBA00022676"/>
    </source>
</evidence>
<dbReference type="AlphaFoldDB" id="A0A371WZ33"/>
<dbReference type="EMBL" id="QURL01000010">
    <property type="protein sequence ID" value="RFC62034.1"/>
    <property type="molecule type" value="Genomic_DNA"/>
</dbReference>
<sequence length="278" mass="30488">MSPRSRSSLHGEDLPPTPHSFHLISVVIPARNEAGNLETLIPEIEAALRHRDFEIIVVDDGSGDGTGSLLADLAKRRCPVRHLRHDRACGQSRAVRSGVAAARGDVIATIDGDGQNDPAFLPALVEALEAAGEACGLAAGQRTGRTDTFVKQVSSRLANGLRRAVLKDDTRDTGCGLKVAPIEVFRRLPYFDGWHRYLPALVLREGFTIVHVDVADRPRGMGVSNYGVFDRARRGVLDLFGVWWLIRRCAKNPMLEEIVLEPVHATAVRSDRLETEPR</sequence>
<accession>A0A371WZ33</accession>
<dbReference type="GO" id="GO:0009103">
    <property type="term" value="P:lipopolysaccharide biosynthetic process"/>
    <property type="evidence" value="ECO:0007669"/>
    <property type="project" value="UniProtKB-KW"/>
</dbReference>
<feature type="domain" description="Glycosyltransferase 2-like" evidence="8">
    <location>
        <begin position="25"/>
        <end position="179"/>
    </location>
</feature>
<protein>
    <submittedName>
        <fullName evidence="9">Glycosyltransferase family 2 protein</fullName>
    </submittedName>
</protein>
<dbReference type="CDD" id="cd04179">
    <property type="entry name" value="DPM_DPG-synthase_like"/>
    <property type="match status" value="1"/>
</dbReference>
<evidence type="ECO:0000256" key="7">
    <source>
        <dbReference type="ARBA" id="ARBA00023136"/>
    </source>
</evidence>
<dbReference type="InterPro" id="IPR050256">
    <property type="entry name" value="Glycosyltransferase_2"/>
</dbReference>
<evidence type="ECO:0000313" key="9">
    <source>
        <dbReference type="EMBL" id="RFC62034.1"/>
    </source>
</evidence>
<dbReference type="OrthoDB" id="9807795at2"/>
<keyword evidence="4" id="KW-0812">Transmembrane</keyword>
<name>A0A371WZ33_9HYPH</name>
<comment type="caution">
    <text evidence="9">The sequence shown here is derived from an EMBL/GenBank/DDBJ whole genome shotgun (WGS) entry which is preliminary data.</text>
</comment>
<dbReference type="PANTHER" id="PTHR48090:SF3">
    <property type="entry name" value="UNDECAPRENYL-PHOSPHATE 4-DEOXY-4-FORMAMIDO-L-ARABINOSE TRANSFERASE"/>
    <property type="match status" value="1"/>
</dbReference>
<keyword evidence="6" id="KW-1133">Transmembrane helix</keyword>
<dbReference type="InterPro" id="IPR029044">
    <property type="entry name" value="Nucleotide-diphossugar_trans"/>
</dbReference>
<evidence type="ECO:0000259" key="8">
    <source>
        <dbReference type="Pfam" id="PF00535"/>
    </source>
</evidence>
<evidence type="ECO:0000256" key="1">
    <source>
        <dbReference type="ARBA" id="ARBA00022475"/>
    </source>
</evidence>
<dbReference type="Proteomes" id="UP000264310">
    <property type="component" value="Unassembled WGS sequence"/>
</dbReference>
<keyword evidence="1" id="KW-1003">Cell membrane</keyword>
<dbReference type="PANTHER" id="PTHR48090">
    <property type="entry name" value="UNDECAPRENYL-PHOSPHATE 4-DEOXY-4-FORMAMIDO-L-ARABINOSE TRANSFERASE-RELATED"/>
    <property type="match status" value="1"/>
</dbReference>
<evidence type="ECO:0000256" key="3">
    <source>
        <dbReference type="ARBA" id="ARBA00022679"/>
    </source>
</evidence>
<dbReference type="GO" id="GO:0099621">
    <property type="term" value="F:undecaprenyl-phosphate 4-deoxy-4-formamido-L-arabinose transferase activity"/>
    <property type="evidence" value="ECO:0007669"/>
    <property type="project" value="TreeGrafter"/>
</dbReference>
<dbReference type="Pfam" id="PF00535">
    <property type="entry name" value="Glycos_transf_2"/>
    <property type="match status" value="1"/>
</dbReference>
<keyword evidence="10" id="KW-1185">Reference proteome</keyword>
<evidence type="ECO:0000256" key="4">
    <source>
        <dbReference type="ARBA" id="ARBA00022692"/>
    </source>
</evidence>
<dbReference type="InterPro" id="IPR001173">
    <property type="entry name" value="Glyco_trans_2-like"/>
</dbReference>
<proteinExistence type="predicted"/>
<organism evidence="9 10">
    <name type="scientific">Fulvimarina endophytica</name>
    <dbReference type="NCBI Taxonomy" id="2293836"/>
    <lineage>
        <taxon>Bacteria</taxon>
        <taxon>Pseudomonadati</taxon>
        <taxon>Pseudomonadota</taxon>
        <taxon>Alphaproteobacteria</taxon>
        <taxon>Hyphomicrobiales</taxon>
        <taxon>Aurantimonadaceae</taxon>
        <taxon>Fulvimarina</taxon>
    </lineage>
</organism>
<gene>
    <name evidence="9" type="ORF">DYI37_18345</name>
</gene>
<dbReference type="SUPFAM" id="SSF53448">
    <property type="entry name" value="Nucleotide-diphospho-sugar transferases"/>
    <property type="match status" value="1"/>
</dbReference>
<dbReference type="FunFam" id="3.90.550.10:FF:000170">
    <property type="entry name" value="Dolichol-phosphate mannosyltransferase"/>
    <property type="match status" value="1"/>
</dbReference>
<keyword evidence="7" id="KW-0472">Membrane</keyword>
<evidence type="ECO:0000313" key="10">
    <source>
        <dbReference type="Proteomes" id="UP000264310"/>
    </source>
</evidence>
<evidence type="ECO:0000256" key="6">
    <source>
        <dbReference type="ARBA" id="ARBA00022989"/>
    </source>
</evidence>